<keyword evidence="2" id="KW-1185">Reference proteome</keyword>
<protein>
    <submittedName>
        <fullName evidence="1">Uncharacterized protein</fullName>
    </submittedName>
</protein>
<name>A0ABM8PYS5_9HYPH</name>
<reference evidence="1 2" key="1">
    <citation type="submission" date="2020-11" db="EMBL/GenBank/DDBJ databases">
        <authorList>
            <person name="Lassalle F."/>
        </authorList>
    </citation>
    <scope>NUCLEOTIDE SEQUENCE [LARGE SCALE GENOMIC DNA]</scope>
    <source>
        <strain evidence="1 2">AB21</strain>
    </source>
</reference>
<dbReference type="EMBL" id="CABFWE030000016">
    <property type="protein sequence ID" value="CAD7055279.1"/>
    <property type="molecule type" value="Genomic_DNA"/>
</dbReference>
<comment type="caution">
    <text evidence="1">The sequence shown here is derived from an EMBL/GenBank/DDBJ whole genome shotgun (WGS) entry which is preliminary data.</text>
</comment>
<dbReference type="RefSeq" id="WP_183949962.1">
    <property type="nucleotide sequence ID" value="NZ_CABFWE030000016.1"/>
</dbReference>
<sequence length="152" mass="17394">MKRDPDQFDFFSEPLFPVRAASERIDLTRFRSRLKREMAKAIRECPYDRPTIAARMAQYLGLASISKAALDAYTAESKESHDISLVRFKAFVRATGAVWLWDVVVSEDGLLLLEGDEARLAEIARLQQEQKALAQELRVLQSKPVTIKRRAR</sequence>
<evidence type="ECO:0000313" key="1">
    <source>
        <dbReference type="EMBL" id="CAD7055279.1"/>
    </source>
</evidence>
<dbReference type="Proteomes" id="UP000601041">
    <property type="component" value="Unassembled WGS sequence"/>
</dbReference>
<organism evidence="1 2">
    <name type="scientific">Pseudorhizobium halotolerans</name>
    <dbReference type="NCBI Taxonomy" id="1233081"/>
    <lineage>
        <taxon>Bacteria</taxon>
        <taxon>Pseudomonadati</taxon>
        <taxon>Pseudomonadota</taxon>
        <taxon>Alphaproteobacteria</taxon>
        <taxon>Hyphomicrobiales</taxon>
        <taxon>Rhizobiaceae</taxon>
        <taxon>Rhizobium/Agrobacterium group</taxon>
        <taxon>Pseudorhizobium</taxon>
    </lineage>
</organism>
<proteinExistence type="predicted"/>
<accession>A0ABM8PYS5</accession>
<evidence type="ECO:0000313" key="2">
    <source>
        <dbReference type="Proteomes" id="UP000601041"/>
    </source>
</evidence>
<gene>
    <name evidence="1" type="ORF">RHAB21_00687</name>
</gene>